<evidence type="ECO:0000256" key="8">
    <source>
        <dbReference type="SAM" id="MobiDB-lite"/>
    </source>
</evidence>
<dbReference type="AlphaFoldDB" id="Q0S014"/>
<dbReference type="Pfam" id="PF13191">
    <property type="entry name" value="AAA_16"/>
    <property type="match status" value="1"/>
</dbReference>
<dbReference type="Gene3D" id="1.25.40.10">
    <property type="entry name" value="Tetratricopeptide repeat domain"/>
    <property type="match status" value="1"/>
</dbReference>
<comment type="similarity">
    <text evidence="6">Belongs to the protein kinase superfamily.</text>
</comment>
<feature type="domain" description="Protein kinase" evidence="9">
    <location>
        <begin position="26"/>
        <end position="283"/>
    </location>
</feature>
<dbReference type="InterPro" id="IPR041617">
    <property type="entry name" value="TPR_MalT"/>
</dbReference>
<evidence type="ECO:0000313" key="10">
    <source>
        <dbReference type="EMBL" id="ABG99122.1"/>
    </source>
</evidence>
<dbReference type="PATRIC" id="fig|101510.16.peg.7419"/>
<accession>Q0S014</accession>
<evidence type="ECO:0000256" key="1">
    <source>
        <dbReference type="ARBA" id="ARBA00022527"/>
    </source>
</evidence>
<keyword evidence="5 6" id="KW-0067">ATP-binding</keyword>
<dbReference type="GO" id="GO:0004674">
    <property type="term" value="F:protein serine/threonine kinase activity"/>
    <property type="evidence" value="ECO:0007669"/>
    <property type="project" value="UniProtKB-UniRule"/>
</dbReference>
<dbReference type="EC" id="2.7.11.1" evidence="6"/>
<evidence type="ECO:0000313" key="11">
    <source>
        <dbReference type="Proteomes" id="UP000008710"/>
    </source>
</evidence>
<keyword evidence="10" id="KW-0614">Plasmid</keyword>
<evidence type="ECO:0000256" key="6">
    <source>
        <dbReference type="PIRNR" id="PIRNR000574"/>
    </source>
</evidence>
<sequence length="1180" mass="127881">MTNEDGPGPGRGLVPVLKAELEADGFAEVSEIGHGGFGVVFRCREPSLDRTVAVKVLNSTFDEDGYARFLREQRAMGQLSGHPNIVNVLRIGATASGRQFLVMQYHARGSLDAVLRSRGPLEWSAAVRIGVKLAGALETAHRAGILHRDIKPGNVLLTSYGEPQLSDFGIARIAGGFETDTGTITGSPAFTAPEVLSGDPPTLASDVYGLGATLFCLLTGHAAFERRSGEQIVAQFLRIAAESAPRLPAAGIPADVRAAVESAMARDPGRRPGTAAEFGHQLRTIEASHGLTADEMALPQDSHPAAPDPSPRHDTGTVDYAPTELGQRAEVDEPPRQPPSASTKYRPPTPSRALVERGRLAERLHDAARRRLILIHAPAGFGKSTLAAQWRRTLADDGVAVAWLSIDADDNNVVWFLSHLIESIRVVRPDLAAELGQILDDHGDESDRFVLTALINEIHTSRDPLTVVIDDWHLVTDPATIAAMSFLLDNGCHHLQVMVTSRSQSGLPLGRMRVRDELVEIDSTALRFDEEESRQFLVDVGGLALDRDAISALRDSTEGWVAALQLATLSLRGRDDPAEFIAHLSGRHRGIAGYLAENVLSALEPEILDFMLATSVTERLCADLAETLAGVAGGQGLLEQIEERDLFLRALDDDREWFRYHHLFADFLRRRLQRDQPSRIADLHRTASRWFAAHELLSEAVDQSLAAADPDQAAELVDSRGFALIERSQMATVLGLIGKLLPAQIERRPHLQIAAAWAHILLHHRPTIVDSALDSVRVGLAALPESGNATAALRAEASLVQAAADLFRDRIDDLTELISDCLAREKTLRPFALAGSANVASYEAIHRFDFEAAKRWQEWAAPFHARTSGPFSVIYGYCLSGLAESELLNVQEAEDYYRKAYDLARRSGGHRSYTTRLAGTMLGESLYEQGLLDDAERLLDECSELGSEGGVVDFMLVTFGTGSRIKALRGDLAAAAHRLDEGTQIATALSLPRLAARIENERTRWRIAPGQYPQAMTMASALPDTAAPTSHPVNGVNGVIEVTAELNEDSAIRRLLASGDPGDAALAHRRAEQLLARATALHRPRATLRASLLHVVTTRRVQGEHDALAALVPLVAQCSRLGLIRPLCDEGPALTRLVATLVELHESQDWDAGWPAVSAPFLRAVLASSDATSPPPHAPD</sequence>
<dbReference type="Gene3D" id="3.30.200.20">
    <property type="entry name" value="Phosphorylase Kinase, domain 1"/>
    <property type="match status" value="1"/>
</dbReference>
<dbReference type="PROSITE" id="PS00107">
    <property type="entry name" value="PROTEIN_KINASE_ATP"/>
    <property type="match status" value="1"/>
</dbReference>
<dbReference type="SUPFAM" id="SSF56112">
    <property type="entry name" value="Protein kinase-like (PK-like)"/>
    <property type="match status" value="1"/>
</dbReference>
<feature type="binding site" evidence="7">
    <location>
        <position position="55"/>
    </location>
    <ligand>
        <name>ATP</name>
        <dbReference type="ChEBI" id="CHEBI:30616"/>
    </ligand>
</feature>
<comment type="catalytic activity">
    <reaction evidence="6">
        <text>L-threonyl-[protein] + ATP = O-phospho-L-threonyl-[protein] + ADP + H(+)</text>
        <dbReference type="Rhea" id="RHEA:46608"/>
        <dbReference type="Rhea" id="RHEA-COMP:11060"/>
        <dbReference type="Rhea" id="RHEA-COMP:11605"/>
        <dbReference type="ChEBI" id="CHEBI:15378"/>
        <dbReference type="ChEBI" id="CHEBI:30013"/>
        <dbReference type="ChEBI" id="CHEBI:30616"/>
        <dbReference type="ChEBI" id="CHEBI:61977"/>
        <dbReference type="ChEBI" id="CHEBI:456216"/>
        <dbReference type="EC" id="2.7.11.1"/>
    </reaction>
</comment>
<evidence type="ECO:0000256" key="4">
    <source>
        <dbReference type="ARBA" id="ARBA00022777"/>
    </source>
</evidence>
<keyword evidence="2 6" id="KW-0808">Transferase</keyword>
<feature type="region of interest" description="Disordered" evidence="8">
    <location>
        <begin position="298"/>
        <end position="352"/>
    </location>
</feature>
<dbReference type="InterPro" id="IPR017441">
    <property type="entry name" value="Protein_kinase_ATP_BS"/>
</dbReference>
<keyword evidence="1 6" id="KW-0723">Serine/threonine-protein kinase</keyword>
<dbReference type="PANTHER" id="PTHR43289:SF6">
    <property type="entry name" value="SERINE_THREONINE-PROTEIN KINASE NEKL-3"/>
    <property type="match status" value="1"/>
</dbReference>
<keyword evidence="3 6" id="KW-0547">Nucleotide-binding</keyword>
<dbReference type="InterPro" id="IPR011009">
    <property type="entry name" value="Kinase-like_dom_sf"/>
</dbReference>
<gene>
    <name evidence="10" type="primary">pknK1</name>
    <name evidence="10" type="ordered locus">RHA1_ro08075</name>
</gene>
<dbReference type="InterPro" id="IPR008271">
    <property type="entry name" value="Ser/Thr_kinase_AS"/>
</dbReference>
<reference evidence="11" key="1">
    <citation type="journal article" date="2006" name="Proc. Natl. Acad. Sci. U.S.A.">
        <title>The complete genome of Rhodococcus sp. RHA1 provides insights into a catabolic powerhouse.</title>
        <authorList>
            <person name="McLeod M.P."/>
            <person name="Warren R.L."/>
            <person name="Hsiao W.W.L."/>
            <person name="Araki N."/>
            <person name="Myhre M."/>
            <person name="Fernandes C."/>
            <person name="Miyazawa D."/>
            <person name="Wong W."/>
            <person name="Lillquist A.L."/>
            <person name="Wang D."/>
            <person name="Dosanjh M."/>
            <person name="Hara H."/>
            <person name="Petrescu A."/>
            <person name="Morin R.D."/>
            <person name="Yang G."/>
            <person name="Stott J.M."/>
            <person name="Schein J.E."/>
            <person name="Shin H."/>
            <person name="Smailus D."/>
            <person name="Siddiqui A.S."/>
            <person name="Marra M.A."/>
            <person name="Jones S.J.M."/>
            <person name="Holt R."/>
            <person name="Brinkman F.S.L."/>
            <person name="Miyauchi K."/>
            <person name="Fukuda M."/>
            <person name="Davies J.E."/>
            <person name="Mohn W.W."/>
            <person name="Eltis L.D."/>
        </authorList>
    </citation>
    <scope>NUCLEOTIDE SEQUENCE [LARGE SCALE GENOMIC DNA]</scope>
    <source>
        <strain evidence="11">RHA1</strain>
    </source>
</reference>
<proteinExistence type="inferred from homology"/>
<dbReference type="GO" id="GO:0106310">
    <property type="term" value="F:protein serine kinase activity"/>
    <property type="evidence" value="ECO:0007669"/>
    <property type="project" value="UniProtKB-UniRule"/>
</dbReference>
<evidence type="ECO:0000259" key="9">
    <source>
        <dbReference type="PROSITE" id="PS50011"/>
    </source>
</evidence>
<dbReference type="PROSITE" id="PS00108">
    <property type="entry name" value="PROTEIN_KINASE_ST"/>
    <property type="match status" value="1"/>
</dbReference>
<dbReference type="Gene3D" id="3.40.50.300">
    <property type="entry name" value="P-loop containing nucleotide triphosphate hydrolases"/>
    <property type="match status" value="1"/>
</dbReference>
<dbReference type="Pfam" id="PF25873">
    <property type="entry name" value="WHD_MalT"/>
    <property type="match status" value="1"/>
</dbReference>
<dbReference type="CDD" id="cd14014">
    <property type="entry name" value="STKc_PknB_like"/>
    <property type="match status" value="1"/>
</dbReference>
<protein>
    <recommendedName>
        <fullName evidence="6">Serine/threonine-protein kinase PknK</fullName>
        <ecNumber evidence="6">2.7.11.1</ecNumber>
    </recommendedName>
    <alternativeName>
        <fullName evidence="6">Protein kinase K</fullName>
    </alternativeName>
</protein>
<dbReference type="InterPro" id="IPR027417">
    <property type="entry name" value="P-loop_NTPase"/>
</dbReference>
<keyword evidence="4 6" id="KW-0418">Kinase</keyword>
<comment type="catalytic activity">
    <reaction evidence="6">
        <text>L-seryl-[protein] + ATP = O-phospho-L-seryl-[protein] + ADP + H(+)</text>
        <dbReference type="Rhea" id="RHEA:17989"/>
        <dbReference type="Rhea" id="RHEA-COMP:9863"/>
        <dbReference type="Rhea" id="RHEA-COMP:11604"/>
        <dbReference type="ChEBI" id="CHEBI:15378"/>
        <dbReference type="ChEBI" id="CHEBI:29999"/>
        <dbReference type="ChEBI" id="CHEBI:30616"/>
        <dbReference type="ChEBI" id="CHEBI:83421"/>
        <dbReference type="ChEBI" id="CHEBI:456216"/>
        <dbReference type="EC" id="2.7.11.1"/>
    </reaction>
</comment>
<dbReference type="InterPro" id="IPR016236">
    <property type="entry name" value="Ser/Thr_kinase_PknK_prd"/>
</dbReference>
<dbReference type="InterPro" id="IPR000719">
    <property type="entry name" value="Prot_kinase_dom"/>
</dbReference>
<dbReference type="InterPro" id="IPR011990">
    <property type="entry name" value="TPR-like_helical_dom_sf"/>
</dbReference>
<dbReference type="InterPro" id="IPR059106">
    <property type="entry name" value="WHD_MalT"/>
</dbReference>
<dbReference type="PROSITE" id="PS50011">
    <property type="entry name" value="PROTEIN_KINASE_DOM"/>
    <property type="match status" value="1"/>
</dbReference>
<organism evidence="10 11">
    <name type="scientific">Rhodococcus jostii (strain RHA1)</name>
    <dbReference type="NCBI Taxonomy" id="101510"/>
    <lineage>
        <taxon>Bacteria</taxon>
        <taxon>Bacillati</taxon>
        <taxon>Actinomycetota</taxon>
        <taxon>Actinomycetes</taxon>
        <taxon>Mycobacteriales</taxon>
        <taxon>Nocardiaceae</taxon>
        <taxon>Rhodococcus</taxon>
    </lineage>
</organism>
<name>Q0S014_RHOJR</name>
<dbReference type="EMBL" id="CP000432">
    <property type="protein sequence ID" value="ABG99122.1"/>
    <property type="molecule type" value="Genomic_DNA"/>
</dbReference>
<dbReference type="SMART" id="SM00220">
    <property type="entry name" value="S_TKc"/>
    <property type="match status" value="1"/>
</dbReference>
<evidence type="ECO:0000256" key="3">
    <source>
        <dbReference type="ARBA" id="ARBA00022741"/>
    </source>
</evidence>
<dbReference type="SUPFAM" id="SSF52540">
    <property type="entry name" value="P-loop containing nucleoside triphosphate hydrolases"/>
    <property type="match status" value="1"/>
</dbReference>
<evidence type="ECO:0000256" key="5">
    <source>
        <dbReference type="ARBA" id="ARBA00022840"/>
    </source>
</evidence>
<dbReference type="KEGG" id="rha:RHA1_ro08075"/>
<dbReference type="GO" id="GO:0046872">
    <property type="term" value="F:metal ion binding"/>
    <property type="evidence" value="ECO:0007669"/>
    <property type="project" value="UniProtKB-UniRule"/>
</dbReference>
<evidence type="ECO:0000256" key="2">
    <source>
        <dbReference type="ARBA" id="ARBA00022679"/>
    </source>
</evidence>
<dbReference type="PANTHER" id="PTHR43289">
    <property type="entry name" value="MITOGEN-ACTIVATED PROTEIN KINASE KINASE KINASE 20-RELATED"/>
    <property type="match status" value="1"/>
</dbReference>
<dbReference type="HOGENOM" id="CLU_006325_2_0_11"/>
<geneLocation type="plasmid" evidence="10 11">
    <name>pRHL1</name>
</geneLocation>
<dbReference type="Pfam" id="PF17874">
    <property type="entry name" value="TPR_MalT"/>
    <property type="match status" value="1"/>
</dbReference>
<dbReference type="PIRSF" id="PIRSF000574">
    <property type="entry name" value="Ser/Thr_PK_PknK_prd"/>
    <property type="match status" value="1"/>
</dbReference>
<evidence type="ECO:0000256" key="7">
    <source>
        <dbReference type="PROSITE-ProRule" id="PRU10141"/>
    </source>
</evidence>
<dbReference type="Pfam" id="PF00069">
    <property type="entry name" value="Pkinase"/>
    <property type="match status" value="1"/>
</dbReference>
<dbReference type="Gene3D" id="1.10.510.10">
    <property type="entry name" value="Transferase(Phosphotransferase) domain 1"/>
    <property type="match status" value="1"/>
</dbReference>
<dbReference type="InterPro" id="IPR041664">
    <property type="entry name" value="AAA_16"/>
</dbReference>
<dbReference type="RefSeq" id="WP_011599017.1">
    <property type="nucleotide sequence ID" value="NC_008269.1"/>
</dbReference>
<dbReference type="GO" id="GO:0005524">
    <property type="term" value="F:ATP binding"/>
    <property type="evidence" value="ECO:0007669"/>
    <property type="project" value="UniProtKB-UniRule"/>
</dbReference>
<dbReference type="Proteomes" id="UP000008710">
    <property type="component" value="Plasmid pRHL1"/>
</dbReference>